<dbReference type="Pfam" id="PF00175">
    <property type="entry name" value="NAD_binding_1"/>
    <property type="match status" value="1"/>
</dbReference>
<dbReference type="PRINTS" id="PR00371">
    <property type="entry name" value="FPNCR"/>
</dbReference>
<evidence type="ECO:0000256" key="3">
    <source>
        <dbReference type="ARBA" id="ARBA00022714"/>
    </source>
</evidence>
<dbReference type="InterPro" id="IPR008333">
    <property type="entry name" value="Cbr1-like_FAD-bd_dom"/>
</dbReference>
<evidence type="ECO:0000259" key="9">
    <source>
        <dbReference type="PROSITE" id="PS51085"/>
    </source>
</evidence>
<dbReference type="PRINTS" id="PR00410">
    <property type="entry name" value="PHEHYDRXLASE"/>
</dbReference>
<keyword evidence="12" id="KW-1185">Reference proteome</keyword>
<dbReference type="InterPro" id="IPR001433">
    <property type="entry name" value="OxRdtase_FAD/NAD-bd"/>
</dbReference>
<feature type="domain" description="2Fe-2S ferredoxin-type" evidence="9">
    <location>
        <begin position="263"/>
        <end position="351"/>
    </location>
</feature>
<dbReference type="PROSITE" id="PS00197">
    <property type="entry name" value="2FE2S_FER_1"/>
    <property type="match status" value="1"/>
</dbReference>
<keyword evidence="3" id="KW-0001">2Fe-2S</keyword>
<dbReference type="SUPFAM" id="SSF63380">
    <property type="entry name" value="Riboflavin synthase domain-like"/>
    <property type="match status" value="1"/>
</dbReference>
<dbReference type="CDD" id="cd00207">
    <property type="entry name" value="fer2"/>
    <property type="match status" value="1"/>
</dbReference>
<keyword evidence="5" id="KW-0274">FAD</keyword>
<dbReference type="InterPro" id="IPR017938">
    <property type="entry name" value="Riboflavin_synthase-like_b-brl"/>
</dbReference>
<dbReference type="InterPro" id="IPR017927">
    <property type="entry name" value="FAD-bd_FR_type"/>
</dbReference>
<dbReference type="InterPro" id="IPR012675">
    <property type="entry name" value="Beta-grasp_dom_sf"/>
</dbReference>
<keyword evidence="2" id="KW-0285">Flavoprotein</keyword>
<comment type="cofactor">
    <cofactor evidence="1">
        <name>FAD</name>
        <dbReference type="ChEBI" id="CHEBI:57692"/>
    </cofactor>
</comment>
<dbReference type="SUPFAM" id="SSF52343">
    <property type="entry name" value="Ferredoxin reductase-like, C-terminal NADP-linked domain"/>
    <property type="match status" value="1"/>
</dbReference>
<gene>
    <name evidence="11" type="ORF">ACTOB_004116</name>
</gene>
<dbReference type="PROSITE" id="PS51384">
    <property type="entry name" value="FAD_FR"/>
    <property type="match status" value="1"/>
</dbReference>
<sequence length="351" mass="37565">MSYRLPVREVVAETADACSLVLAVPPELTETFAYRPGQYLTVLVPRDDGRVARCYSLSSSPHTDKDLKITIKRVRDGQASNWICDHVRAGDTIELLAPAGDFTPESLDDDLLLLAGGSGITPAMAIIKSVLAGGRGRLTLIYANRDPSSIIFAAELAGLTRRHGDRLTVTHWLDSERGAPGPATLAGLITGTGRWAYVCGPDPFVVIARDALRRAGVPQDRVRVERFALDEVPAGEAKVVAAPAGETAPAGDATVHQAATGEATLDVELDGQTHRLPWPAGKRMLDVVIEAGLNPPFSCRQGHCGACACRLLSGKVEMVNNEILEEEDFAEGYVLACQSVARSDHVAVTYY</sequence>
<dbReference type="PROSITE" id="PS51085">
    <property type="entry name" value="2FE2S_FER_2"/>
    <property type="match status" value="1"/>
</dbReference>
<dbReference type="Pfam" id="PF00111">
    <property type="entry name" value="Fer2"/>
    <property type="match status" value="1"/>
</dbReference>
<dbReference type="Gene3D" id="3.10.20.30">
    <property type="match status" value="1"/>
</dbReference>
<dbReference type="RefSeq" id="WP_284921940.1">
    <property type="nucleotide sequence ID" value="NZ_CP126980.1"/>
</dbReference>
<dbReference type="EMBL" id="CP126980">
    <property type="protein sequence ID" value="WIN00412.1"/>
    <property type="molecule type" value="Genomic_DNA"/>
</dbReference>
<dbReference type="InterPro" id="IPR006058">
    <property type="entry name" value="2Fe2S_fd_BS"/>
</dbReference>
<keyword evidence="8" id="KW-0411">Iron-sulfur</keyword>
<evidence type="ECO:0000256" key="1">
    <source>
        <dbReference type="ARBA" id="ARBA00001974"/>
    </source>
</evidence>
<evidence type="ECO:0000256" key="6">
    <source>
        <dbReference type="ARBA" id="ARBA00023002"/>
    </source>
</evidence>
<name>A0ABY8WTR3_9ACTN</name>
<dbReference type="Gene3D" id="2.40.30.10">
    <property type="entry name" value="Translation factors"/>
    <property type="match status" value="1"/>
</dbReference>
<evidence type="ECO:0000313" key="12">
    <source>
        <dbReference type="Proteomes" id="UP001240150"/>
    </source>
</evidence>
<dbReference type="Proteomes" id="UP001240150">
    <property type="component" value="Chromosome"/>
</dbReference>
<dbReference type="Pfam" id="PF00970">
    <property type="entry name" value="FAD_binding_6"/>
    <property type="match status" value="1"/>
</dbReference>
<dbReference type="InterPro" id="IPR001041">
    <property type="entry name" value="2Fe-2S_ferredoxin-type"/>
</dbReference>
<organism evidence="11 12">
    <name type="scientific">Actinoplanes oblitus</name>
    <dbReference type="NCBI Taxonomy" id="3040509"/>
    <lineage>
        <taxon>Bacteria</taxon>
        <taxon>Bacillati</taxon>
        <taxon>Actinomycetota</taxon>
        <taxon>Actinomycetes</taxon>
        <taxon>Micromonosporales</taxon>
        <taxon>Micromonosporaceae</taxon>
        <taxon>Actinoplanes</taxon>
    </lineage>
</organism>
<dbReference type="PANTHER" id="PTHR47354">
    <property type="entry name" value="NADH OXIDOREDUCTASE HCR"/>
    <property type="match status" value="1"/>
</dbReference>
<dbReference type="SUPFAM" id="SSF54292">
    <property type="entry name" value="2Fe-2S ferredoxin-like"/>
    <property type="match status" value="1"/>
</dbReference>
<dbReference type="InterPro" id="IPR039261">
    <property type="entry name" value="FNR_nucleotide-bd"/>
</dbReference>
<keyword evidence="6" id="KW-0560">Oxidoreductase</keyword>
<dbReference type="InterPro" id="IPR001709">
    <property type="entry name" value="Flavoprot_Pyr_Nucl_cyt_Rdtase"/>
</dbReference>
<evidence type="ECO:0000313" key="11">
    <source>
        <dbReference type="EMBL" id="WIN00412.1"/>
    </source>
</evidence>
<evidence type="ECO:0000259" key="10">
    <source>
        <dbReference type="PROSITE" id="PS51384"/>
    </source>
</evidence>
<dbReference type="InterPro" id="IPR050415">
    <property type="entry name" value="MRET"/>
</dbReference>
<dbReference type="PANTHER" id="PTHR47354:SF8">
    <property type="entry name" value="1,2-PHENYLACETYL-COA EPOXIDASE, SUBUNIT E"/>
    <property type="match status" value="1"/>
</dbReference>
<evidence type="ECO:0000256" key="8">
    <source>
        <dbReference type="ARBA" id="ARBA00023014"/>
    </source>
</evidence>
<protein>
    <submittedName>
        <fullName evidence="11">Ferredoxin--NADP reductase</fullName>
    </submittedName>
</protein>
<dbReference type="Gene3D" id="3.40.50.80">
    <property type="entry name" value="Nucleotide-binding domain of ferredoxin-NADP reductase (FNR) module"/>
    <property type="match status" value="1"/>
</dbReference>
<evidence type="ECO:0000256" key="5">
    <source>
        <dbReference type="ARBA" id="ARBA00022827"/>
    </source>
</evidence>
<evidence type="ECO:0000256" key="7">
    <source>
        <dbReference type="ARBA" id="ARBA00023004"/>
    </source>
</evidence>
<keyword evidence="7" id="KW-0408">Iron</keyword>
<dbReference type="InterPro" id="IPR036010">
    <property type="entry name" value="2Fe-2S_ferredoxin-like_sf"/>
</dbReference>
<dbReference type="CDD" id="cd06214">
    <property type="entry name" value="PA_degradation_oxidoreductase_like"/>
    <property type="match status" value="1"/>
</dbReference>
<proteinExistence type="predicted"/>
<evidence type="ECO:0000256" key="4">
    <source>
        <dbReference type="ARBA" id="ARBA00022723"/>
    </source>
</evidence>
<evidence type="ECO:0000256" key="2">
    <source>
        <dbReference type="ARBA" id="ARBA00022630"/>
    </source>
</evidence>
<reference evidence="11 12" key="1">
    <citation type="submission" date="2023-06" db="EMBL/GenBank/DDBJ databases">
        <authorList>
            <person name="Yushchuk O."/>
            <person name="Binda E."/>
            <person name="Ruckert-Reed C."/>
            <person name="Fedorenko V."/>
            <person name="Kalinowski J."/>
            <person name="Marinelli F."/>
        </authorList>
    </citation>
    <scope>NUCLEOTIDE SEQUENCE [LARGE SCALE GENOMIC DNA]</scope>
    <source>
        <strain evidence="11 12">NRRL 3884</strain>
    </source>
</reference>
<feature type="domain" description="FAD-binding FR-type" evidence="10">
    <location>
        <begin position="1"/>
        <end position="105"/>
    </location>
</feature>
<accession>A0ABY8WTR3</accession>
<keyword evidence="4" id="KW-0479">Metal-binding</keyword>